<comment type="caution">
    <text evidence="2">The sequence shown here is derived from an EMBL/GenBank/DDBJ whole genome shotgun (WGS) entry which is preliminary data.</text>
</comment>
<keyword evidence="3" id="KW-1185">Reference proteome</keyword>
<proteinExistence type="predicted"/>
<sequence>MCFLSSPERYILEAAELEAVEVPFSETSFRAVEVLLKVRRSDPGTGLSAEPVEPTNFTPESTIELKPDSLGNELSEFSTSTNAAMKDASSSPFGTVFTEPVFTEPVFTHLFMAEPASTLADWLPPSLAPLVGPLNWPPKRSVL</sequence>
<name>A0A8H6CXM5_9HYPO</name>
<protein>
    <submittedName>
        <fullName evidence="2">Uncharacterized protein</fullName>
    </submittedName>
</protein>
<dbReference type="EMBL" id="JAAOAN010001296">
    <property type="protein sequence ID" value="KAF5695984.1"/>
    <property type="molecule type" value="Genomic_DNA"/>
</dbReference>
<accession>A0A8H6CXM5</accession>
<evidence type="ECO:0000256" key="1">
    <source>
        <dbReference type="SAM" id="MobiDB-lite"/>
    </source>
</evidence>
<feature type="region of interest" description="Disordered" evidence="1">
    <location>
        <begin position="42"/>
        <end position="65"/>
    </location>
</feature>
<evidence type="ECO:0000313" key="2">
    <source>
        <dbReference type="EMBL" id="KAF5695984.1"/>
    </source>
</evidence>
<dbReference type="Proteomes" id="UP000544331">
    <property type="component" value="Unassembled WGS sequence"/>
</dbReference>
<reference evidence="2 3" key="1">
    <citation type="submission" date="2020-05" db="EMBL/GenBank/DDBJ databases">
        <title>Identification and distribution of gene clusters putatively required for synthesis of sphingolipid metabolism inhibitors in phylogenetically diverse species of the filamentous fungus Fusarium.</title>
        <authorList>
            <person name="Kim H.-S."/>
            <person name="Busman M."/>
            <person name="Brown D.W."/>
            <person name="Divon H."/>
            <person name="Uhlig S."/>
            <person name="Proctor R.H."/>
        </authorList>
    </citation>
    <scope>NUCLEOTIDE SEQUENCE [LARGE SCALE GENOMIC DNA]</scope>
    <source>
        <strain evidence="2 3">NRRL 66235</strain>
    </source>
</reference>
<dbReference type="AlphaFoldDB" id="A0A8H6CXM5"/>
<organism evidence="2 3">
    <name type="scientific">Fusarium mundagurra</name>
    <dbReference type="NCBI Taxonomy" id="1567541"/>
    <lineage>
        <taxon>Eukaryota</taxon>
        <taxon>Fungi</taxon>
        <taxon>Dikarya</taxon>
        <taxon>Ascomycota</taxon>
        <taxon>Pezizomycotina</taxon>
        <taxon>Sordariomycetes</taxon>
        <taxon>Hypocreomycetidae</taxon>
        <taxon>Hypocreales</taxon>
        <taxon>Nectriaceae</taxon>
        <taxon>Fusarium</taxon>
        <taxon>Fusarium fujikuroi species complex</taxon>
    </lineage>
</organism>
<gene>
    <name evidence="2" type="ORF">FMUND_15806</name>
</gene>
<evidence type="ECO:0000313" key="3">
    <source>
        <dbReference type="Proteomes" id="UP000544331"/>
    </source>
</evidence>